<evidence type="ECO:0000313" key="2">
    <source>
        <dbReference type="EMBL" id="GFD21987.1"/>
    </source>
</evidence>
<comment type="caution">
    <text evidence="2">The sequence shown here is derived from an EMBL/GenBank/DDBJ whole genome shotgun (WGS) entry which is preliminary data.</text>
</comment>
<dbReference type="EMBL" id="BKCJ011333712">
    <property type="protein sequence ID" value="GFD21987.1"/>
    <property type="molecule type" value="Genomic_DNA"/>
</dbReference>
<feature type="region of interest" description="Disordered" evidence="1">
    <location>
        <begin position="96"/>
        <end position="126"/>
    </location>
</feature>
<proteinExistence type="predicted"/>
<dbReference type="AlphaFoldDB" id="A0A699UHK1"/>
<feature type="compositionally biased region" description="Acidic residues" evidence="1">
    <location>
        <begin position="116"/>
        <end position="126"/>
    </location>
</feature>
<sequence>MSGARSTSSDSIAPLSPDHPLTHTTPVLVPILHRTTRIAMRVPPAMSPGFSTGIIEVVAMSNSTFRKRFRSSYDSSPSPTHLVWKRYRGTFEIILGMDSEEDEDVEESSDSNSESEGAEDEGPTAK</sequence>
<reference evidence="2" key="1">
    <citation type="journal article" date="2019" name="Sci. Rep.">
        <title>Draft genome of Tanacetum cinerariifolium, the natural source of mosquito coil.</title>
        <authorList>
            <person name="Yamashiro T."/>
            <person name="Shiraishi A."/>
            <person name="Satake H."/>
            <person name="Nakayama K."/>
        </authorList>
    </citation>
    <scope>NUCLEOTIDE SEQUENCE</scope>
</reference>
<feature type="compositionally biased region" description="Polar residues" evidence="1">
    <location>
        <begin position="1"/>
        <end position="11"/>
    </location>
</feature>
<feature type="compositionally biased region" description="Acidic residues" evidence="1">
    <location>
        <begin position="98"/>
        <end position="109"/>
    </location>
</feature>
<name>A0A699UHK1_TANCI</name>
<evidence type="ECO:0000256" key="1">
    <source>
        <dbReference type="SAM" id="MobiDB-lite"/>
    </source>
</evidence>
<accession>A0A699UHK1</accession>
<gene>
    <name evidence="2" type="ORF">Tci_893956</name>
</gene>
<feature type="non-terminal residue" evidence="2">
    <location>
        <position position="126"/>
    </location>
</feature>
<organism evidence="2">
    <name type="scientific">Tanacetum cinerariifolium</name>
    <name type="common">Dalmatian daisy</name>
    <name type="synonym">Chrysanthemum cinerariifolium</name>
    <dbReference type="NCBI Taxonomy" id="118510"/>
    <lineage>
        <taxon>Eukaryota</taxon>
        <taxon>Viridiplantae</taxon>
        <taxon>Streptophyta</taxon>
        <taxon>Embryophyta</taxon>
        <taxon>Tracheophyta</taxon>
        <taxon>Spermatophyta</taxon>
        <taxon>Magnoliopsida</taxon>
        <taxon>eudicotyledons</taxon>
        <taxon>Gunneridae</taxon>
        <taxon>Pentapetalae</taxon>
        <taxon>asterids</taxon>
        <taxon>campanulids</taxon>
        <taxon>Asterales</taxon>
        <taxon>Asteraceae</taxon>
        <taxon>Asteroideae</taxon>
        <taxon>Anthemideae</taxon>
        <taxon>Anthemidinae</taxon>
        <taxon>Tanacetum</taxon>
    </lineage>
</organism>
<feature type="region of interest" description="Disordered" evidence="1">
    <location>
        <begin position="1"/>
        <end position="24"/>
    </location>
</feature>
<protein>
    <submittedName>
        <fullName evidence="2">Uncharacterized protein</fullName>
    </submittedName>
</protein>